<protein>
    <submittedName>
        <fullName evidence="3">Uncharacterized protein</fullName>
    </submittedName>
</protein>
<dbReference type="Proteomes" id="UP000887565">
    <property type="component" value="Unplaced"/>
</dbReference>
<sequence length="174" mass="20100">MVNNAMAEIQDNYHQQFQMQGGFMFDGEPLPEEIREWIIMALIARWLQDYDASGLSMAIRYVTLIIFLQLDFAAITPMAIDKWYAEVRLFANRQLVIEAQGNCVDKYYIAAFHQYIFMGLQRLNQMGMKRKALDDDKLKPDKYQCTDVKSPGMFKVPGLPPAKNNSGRHNNPQV</sequence>
<organism evidence="2 3">
    <name type="scientific">Romanomermis culicivorax</name>
    <name type="common">Nematode worm</name>
    <dbReference type="NCBI Taxonomy" id="13658"/>
    <lineage>
        <taxon>Eukaryota</taxon>
        <taxon>Metazoa</taxon>
        <taxon>Ecdysozoa</taxon>
        <taxon>Nematoda</taxon>
        <taxon>Enoplea</taxon>
        <taxon>Dorylaimia</taxon>
        <taxon>Mermithida</taxon>
        <taxon>Mermithoidea</taxon>
        <taxon>Mermithidae</taxon>
        <taxon>Romanomermis</taxon>
    </lineage>
</organism>
<dbReference type="WBParaSite" id="nRc.2.0.1.t06240-RA">
    <property type="protein sequence ID" value="nRc.2.0.1.t06240-RA"/>
    <property type="gene ID" value="nRc.2.0.1.g06240"/>
</dbReference>
<evidence type="ECO:0000313" key="3">
    <source>
        <dbReference type="WBParaSite" id="nRc.2.0.1.t06240-RA"/>
    </source>
</evidence>
<evidence type="ECO:0000256" key="1">
    <source>
        <dbReference type="SAM" id="MobiDB-lite"/>
    </source>
</evidence>
<dbReference type="AlphaFoldDB" id="A0A915HWQ6"/>
<name>A0A915HWQ6_ROMCU</name>
<feature type="region of interest" description="Disordered" evidence="1">
    <location>
        <begin position="146"/>
        <end position="174"/>
    </location>
</feature>
<evidence type="ECO:0000313" key="2">
    <source>
        <dbReference type="Proteomes" id="UP000887565"/>
    </source>
</evidence>
<keyword evidence="2" id="KW-1185">Reference proteome</keyword>
<accession>A0A915HWQ6</accession>
<feature type="compositionally biased region" description="Polar residues" evidence="1">
    <location>
        <begin position="163"/>
        <end position="174"/>
    </location>
</feature>
<reference evidence="3" key="1">
    <citation type="submission" date="2022-11" db="UniProtKB">
        <authorList>
            <consortium name="WormBaseParasite"/>
        </authorList>
    </citation>
    <scope>IDENTIFICATION</scope>
</reference>
<proteinExistence type="predicted"/>